<proteinExistence type="predicted"/>
<comment type="caution">
    <text evidence="1">The sequence shown here is derived from an EMBL/GenBank/DDBJ whole genome shotgun (WGS) entry which is preliminary data.</text>
</comment>
<gene>
    <name evidence="1" type="ORF">ALNOE001_10760</name>
</gene>
<protein>
    <submittedName>
        <fullName evidence="1">Uncharacterized protein</fullName>
    </submittedName>
</protein>
<dbReference type="EMBL" id="NIZT01000025">
    <property type="protein sequence ID" value="RBQ23469.1"/>
    <property type="molecule type" value="Genomic_DNA"/>
</dbReference>
<sequence>MYAHKMPSVLNSISSPFYNVENITKNVYLLLINFENPATISNIIYKGTFLSKLIQIIVI</sequence>
<evidence type="ECO:0000313" key="1">
    <source>
        <dbReference type="EMBL" id="RBQ23469.1"/>
    </source>
</evidence>
<dbReference type="Proteomes" id="UP000253099">
    <property type="component" value="Unassembled WGS sequence"/>
</dbReference>
<name>A0A366MDA0_9EURY</name>
<dbReference type="AlphaFoldDB" id="A0A366MDA0"/>
<reference evidence="1 2" key="1">
    <citation type="submission" date="2018-06" db="EMBL/GenBank/DDBJ databases">
        <title>Genomic insight into two independent archaeal endosymbiosis events.</title>
        <authorList>
            <person name="Lind A.E."/>
            <person name="Lewis W.H."/>
            <person name="Spang A."/>
            <person name="Guy L."/>
            <person name="Embley M.T."/>
            <person name="Ettema T.J.G."/>
        </authorList>
    </citation>
    <scope>NUCLEOTIDE SEQUENCE [LARGE SCALE GENOMIC DNA]</scope>
    <source>
        <strain evidence="1">NOE</strain>
    </source>
</reference>
<keyword evidence="2" id="KW-1185">Reference proteome</keyword>
<organism evidence="1 2">
    <name type="scientific">Candidatus Methanobinarius endosymbioticus</name>
    <dbReference type="NCBI Taxonomy" id="2006182"/>
    <lineage>
        <taxon>Archaea</taxon>
        <taxon>Methanobacteriati</taxon>
        <taxon>Methanobacteriota</taxon>
        <taxon>Methanomada group</taxon>
        <taxon>Methanobacteria</taxon>
        <taxon>Methanobacteriales</taxon>
        <taxon>Methanobacteriaceae</taxon>
        <taxon>Candidatus Methanobinarius</taxon>
    </lineage>
</organism>
<evidence type="ECO:0000313" key="2">
    <source>
        <dbReference type="Proteomes" id="UP000253099"/>
    </source>
</evidence>
<accession>A0A366MDA0</accession>